<feature type="transmembrane region" description="Helical" evidence="7">
    <location>
        <begin position="43"/>
        <end position="66"/>
    </location>
</feature>
<feature type="transmembrane region" description="Helical" evidence="7">
    <location>
        <begin position="375"/>
        <end position="393"/>
    </location>
</feature>
<keyword evidence="4 7" id="KW-0812">Transmembrane</keyword>
<dbReference type="GO" id="GO:0005886">
    <property type="term" value="C:plasma membrane"/>
    <property type="evidence" value="ECO:0007669"/>
    <property type="project" value="UniProtKB-SubCell"/>
</dbReference>
<keyword evidence="5 7" id="KW-1133">Transmembrane helix</keyword>
<proteinExistence type="predicted"/>
<keyword evidence="2" id="KW-0813">Transport</keyword>
<evidence type="ECO:0000256" key="1">
    <source>
        <dbReference type="ARBA" id="ARBA00004651"/>
    </source>
</evidence>
<dbReference type="PANTHER" id="PTHR43266">
    <property type="entry name" value="MACROLIDE-EFFLUX PROTEIN"/>
    <property type="match status" value="1"/>
</dbReference>
<gene>
    <name evidence="8" type="ORF">BP422_29940</name>
</gene>
<dbReference type="InterPro" id="IPR011701">
    <property type="entry name" value="MFS"/>
</dbReference>
<feature type="transmembrane region" description="Helical" evidence="7">
    <location>
        <begin position="307"/>
        <end position="332"/>
    </location>
</feature>
<name>A0A220MRE6_9BACL</name>
<evidence type="ECO:0000256" key="3">
    <source>
        <dbReference type="ARBA" id="ARBA00022475"/>
    </source>
</evidence>
<reference evidence="8 9" key="1">
    <citation type="submission" date="2016-11" db="EMBL/GenBank/DDBJ databases">
        <authorList>
            <person name="Jaros S."/>
            <person name="Januszkiewicz K."/>
            <person name="Wedrychowicz H."/>
        </authorList>
    </citation>
    <scope>NUCLEOTIDE SEQUENCE [LARGE SCALE GENOMIC DNA]</scope>
    <source>
        <strain evidence="8 9">NF2</strain>
    </source>
</reference>
<dbReference type="CDD" id="cd06173">
    <property type="entry name" value="MFS_MefA_like"/>
    <property type="match status" value="1"/>
</dbReference>
<evidence type="ECO:0000256" key="5">
    <source>
        <dbReference type="ARBA" id="ARBA00022989"/>
    </source>
</evidence>
<feature type="transmembrane region" description="Helical" evidence="7">
    <location>
        <begin position="78"/>
        <end position="104"/>
    </location>
</feature>
<feature type="transmembrane region" description="Helical" evidence="7">
    <location>
        <begin position="149"/>
        <end position="173"/>
    </location>
</feature>
<dbReference type="PRINTS" id="PR01035">
    <property type="entry name" value="TCRTETA"/>
</dbReference>
<dbReference type="RefSeq" id="WP_088910815.1">
    <property type="nucleotide sequence ID" value="NZ_CP018145.1"/>
</dbReference>
<evidence type="ECO:0000256" key="6">
    <source>
        <dbReference type="ARBA" id="ARBA00023136"/>
    </source>
</evidence>
<dbReference type="GO" id="GO:0022857">
    <property type="term" value="F:transmembrane transporter activity"/>
    <property type="evidence" value="ECO:0007669"/>
    <property type="project" value="InterPro"/>
</dbReference>
<feature type="transmembrane region" description="Helical" evidence="7">
    <location>
        <begin position="12"/>
        <end position="37"/>
    </location>
</feature>
<dbReference type="InterPro" id="IPR036259">
    <property type="entry name" value="MFS_trans_sf"/>
</dbReference>
<evidence type="ECO:0000256" key="4">
    <source>
        <dbReference type="ARBA" id="ARBA00022692"/>
    </source>
</evidence>
<comment type="subcellular location">
    <subcellularLocation>
        <location evidence="1">Cell membrane</location>
        <topology evidence="1">Multi-pass membrane protein</topology>
    </subcellularLocation>
</comment>
<feature type="transmembrane region" description="Helical" evidence="7">
    <location>
        <begin position="216"/>
        <end position="233"/>
    </location>
</feature>
<evidence type="ECO:0000256" key="7">
    <source>
        <dbReference type="SAM" id="Phobius"/>
    </source>
</evidence>
<dbReference type="AlphaFoldDB" id="A0A220MRE6"/>
<dbReference type="SUPFAM" id="SSF103473">
    <property type="entry name" value="MFS general substrate transporter"/>
    <property type="match status" value="1"/>
</dbReference>
<keyword evidence="3" id="KW-1003">Cell membrane</keyword>
<protein>
    <submittedName>
        <fullName evidence="8">Arabinose ABC transporter permease</fullName>
    </submittedName>
</protein>
<dbReference type="Proteomes" id="UP000197781">
    <property type="component" value="Chromosome"/>
</dbReference>
<dbReference type="Pfam" id="PF07690">
    <property type="entry name" value="MFS_1"/>
    <property type="match status" value="1"/>
</dbReference>
<feature type="transmembrane region" description="Helical" evidence="7">
    <location>
        <begin position="279"/>
        <end position="301"/>
    </location>
</feature>
<sequence length="418" mass="45378">MLKENRTFRTLFISYGLSTLGDWFDFIAVSILLGFVWKVDPMTMALLPVAYAAPSILLGQFAGVLADRVNKVRMIMTMNIIQAALTLLLLAMPNPFWFLVVISLRSGASVFNDPAQQTLTRQIVPENQLLQASALNGAVYQMGKLIGPLAGGLVAAVFAPAICLMINASTFLLSTGFLFTIRKVENTLSRTSVEEQPLPYRQAWQEGWRIFLQNRILLFSTIFATITSLAIQLADTQFPVIFREKLPDNPEMLGFTVSVIGLGALVTVTLLHRLKEIRSYGWVLGGGVLLIGVSFSWIGFFQPGDGMYWLLIPAILAGVGTGLTSVGANYLVQKESPPQALGRVRGIIDSLTSATFIIAPLLGGVIMTIWGPNTAFLWVGMLIAAIGGGAVLLQRWIWGNRIKDVAVATATAGSERVG</sequence>
<dbReference type="Gene3D" id="1.20.1250.20">
    <property type="entry name" value="MFS general substrate transporter like domains"/>
    <property type="match status" value="1"/>
</dbReference>
<dbReference type="KEGG" id="bfm:BP422_29940"/>
<organism evidence="8 9">
    <name type="scientific">Brevibacillus formosus</name>
    <dbReference type="NCBI Taxonomy" id="54913"/>
    <lineage>
        <taxon>Bacteria</taxon>
        <taxon>Bacillati</taxon>
        <taxon>Bacillota</taxon>
        <taxon>Bacilli</taxon>
        <taxon>Bacillales</taxon>
        <taxon>Paenibacillaceae</taxon>
        <taxon>Brevibacillus</taxon>
    </lineage>
</organism>
<feature type="transmembrane region" description="Helical" evidence="7">
    <location>
        <begin position="344"/>
        <end position="369"/>
    </location>
</feature>
<feature type="transmembrane region" description="Helical" evidence="7">
    <location>
        <begin position="253"/>
        <end position="272"/>
    </location>
</feature>
<evidence type="ECO:0000313" key="8">
    <source>
        <dbReference type="EMBL" id="ASJ57365.1"/>
    </source>
</evidence>
<keyword evidence="6 7" id="KW-0472">Membrane</keyword>
<dbReference type="EMBL" id="CP018145">
    <property type="protein sequence ID" value="ASJ57365.1"/>
    <property type="molecule type" value="Genomic_DNA"/>
</dbReference>
<dbReference type="PANTHER" id="PTHR43266:SF2">
    <property type="entry name" value="MAJOR FACILITATOR SUPERFAMILY (MFS) PROFILE DOMAIN-CONTAINING PROTEIN"/>
    <property type="match status" value="1"/>
</dbReference>
<accession>A0A220MRE6</accession>
<evidence type="ECO:0000256" key="2">
    <source>
        <dbReference type="ARBA" id="ARBA00022448"/>
    </source>
</evidence>
<dbReference type="InterPro" id="IPR001958">
    <property type="entry name" value="Tet-R_TetA/multi-R_MdtG-like"/>
</dbReference>
<evidence type="ECO:0000313" key="9">
    <source>
        <dbReference type="Proteomes" id="UP000197781"/>
    </source>
</evidence>